<gene>
    <name evidence="2" type="ORF">E1262_17260</name>
</gene>
<dbReference type="RefSeq" id="WP_132104383.1">
    <property type="nucleotide sequence ID" value="NZ_SMLB01000024.1"/>
</dbReference>
<dbReference type="Gene3D" id="3.40.50.1820">
    <property type="entry name" value="alpha/beta hydrolase"/>
    <property type="match status" value="1"/>
</dbReference>
<sequence length="653" mass="70208">MPETAPYGSWPSPVTAEIVAENDGRPGWISHAGGALWWVHPQPAEGGRVALLRLPDGADEPEIVLPAPWNVRSRVHEYGGLAYVVVPGAAGGAGAAAVVFAEYSDQRLYRFVPGSGEEPVALTPSPSIPSGLRYAEPVLAPSGTEIWCIREEHTGPAPTDLRRALVAVPLDGSGEMRVLVEDTHFLACPRPSPDGQRLAWIGWDHPNMPWDGTLLRVAPVSSDGGTAHVGEPVTVAGGPSESIAQAEWETSDALLIATDRTGWWNLHRVRLSDDGGAEPEVLCERAEEFAGPLWQLGLRWFVPIGEDEVAVIRGRASARLNLLDTKSGLLYDLLEDEHTEWAPTLAVSGRTVYGVAASPVTPFEVVEASVGAVSAVVPSVLSVPVTSLPLPQVRTFSGPGGRDVHAIVYPPSGLRFGGVGGEKPPYIVFAHGGPTGRVPMVYDLEVAYFTSRGLGVVEVNYGGSTGFGREYRERLRETWGIVDVEDCVAAAKELVDEGLADGSRLAIRGGSAGGWTSAAALAFTDVFACATIMYPVLDLVAFRTGETHDFESQYLEGLVGPWPEAEERYRERSPINVPEKFTVPFLLLQGLEDEVCPPGPTARFAERVAEFGVEHEYVTFEGEQHGFRRKETIVTALEKELALYAKVFGFTPS</sequence>
<dbReference type="Pfam" id="PF00326">
    <property type="entry name" value="Peptidase_S9"/>
    <property type="match status" value="1"/>
</dbReference>
<dbReference type="PANTHER" id="PTHR43056">
    <property type="entry name" value="PEPTIDASE S9 PROLYL OLIGOPEPTIDASE"/>
    <property type="match status" value="1"/>
</dbReference>
<organism evidence="2 3">
    <name type="scientific">Jiangella aurantiaca</name>
    <dbReference type="NCBI Taxonomy" id="2530373"/>
    <lineage>
        <taxon>Bacteria</taxon>
        <taxon>Bacillati</taxon>
        <taxon>Actinomycetota</taxon>
        <taxon>Actinomycetes</taxon>
        <taxon>Jiangellales</taxon>
        <taxon>Jiangellaceae</taxon>
        <taxon>Jiangella</taxon>
    </lineage>
</organism>
<reference evidence="2 3" key="1">
    <citation type="submission" date="2019-02" db="EMBL/GenBank/DDBJ databases">
        <title>Draft genome sequences of novel Actinobacteria.</title>
        <authorList>
            <person name="Sahin N."/>
            <person name="Ay H."/>
            <person name="Saygin H."/>
        </authorList>
    </citation>
    <scope>NUCLEOTIDE SEQUENCE [LARGE SCALE GENOMIC DNA]</scope>
    <source>
        <strain evidence="2 3">8K307</strain>
    </source>
</reference>
<evidence type="ECO:0000313" key="3">
    <source>
        <dbReference type="Proteomes" id="UP000295217"/>
    </source>
</evidence>
<dbReference type="EMBL" id="SMLB01000024">
    <property type="protein sequence ID" value="TDD67961.1"/>
    <property type="molecule type" value="Genomic_DNA"/>
</dbReference>
<accession>A0A4R5A7I7</accession>
<dbReference type="AlphaFoldDB" id="A0A4R5A7I7"/>
<protein>
    <submittedName>
        <fullName evidence="2">S9 family peptidase</fullName>
    </submittedName>
</protein>
<dbReference type="InterPro" id="IPR011042">
    <property type="entry name" value="6-blade_b-propeller_TolB-like"/>
</dbReference>
<evidence type="ECO:0000313" key="2">
    <source>
        <dbReference type="EMBL" id="TDD67961.1"/>
    </source>
</evidence>
<comment type="caution">
    <text evidence="2">The sequence shown here is derived from an EMBL/GenBank/DDBJ whole genome shotgun (WGS) entry which is preliminary data.</text>
</comment>
<dbReference type="Proteomes" id="UP000295217">
    <property type="component" value="Unassembled WGS sequence"/>
</dbReference>
<dbReference type="Gene3D" id="2.120.10.30">
    <property type="entry name" value="TolB, C-terminal domain"/>
    <property type="match status" value="1"/>
</dbReference>
<dbReference type="OrthoDB" id="128799at2"/>
<dbReference type="InterPro" id="IPR050585">
    <property type="entry name" value="Xaa-Pro_dipeptidyl-ppase/CocE"/>
</dbReference>
<dbReference type="GO" id="GO:0006508">
    <property type="term" value="P:proteolysis"/>
    <property type="evidence" value="ECO:0007669"/>
    <property type="project" value="InterPro"/>
</dbReference>
<dbReference type="GO" id="GO:0008236">
    <property type="term" value="F:serine-type peptidase activity"/>
    <property type="evidence" value="ECO:0007669"/>
    <property type="project" value="InterPro"/>
</dbReference>
<proteinExistence type="predicted"/>
<dbReference type="SUPFAM" id="SSF53474">
    <property type="entry name" value="alpha/beta-Hydrolases"/>
    <property type="match status" value="1"/>
</dbReference>
<evidence type="ECO:0000259" key="1">
    <source>
        <dbReference type="Pfam" id="PF00326"/>
    </source>
</evidence>
<keyword evidence="3" id="KW-1185">Reference proteome</keyword>
<dbReference type="SUPFAM" id="SSF69322">
    <property type="entry name" value="Tricorn protease domain 2"/>
    <property type="match status" value="1"/>
</dbReference>
<dbReference type="PANTHER" id="PTHR43056:SF5">
    <property type="entry name" value="PEPTIDASE S9 PROLYL OLIGOPEPTIDASE CATALYTIC DOMAIN-CONTAINING PROTEIN"/>
    <property type="match status" value="1"/>
</dbReference>
<dbReference type="InterPro" id="IPR029058">
    <property type="entry name" value="AB_hydrolase_fold"/>
</dbReference>
<feature type="domain" description="Peptidase S9 prolyl oligopeptidase catalytic" evidence="1">
    <location>
        <begin position="442"/>
        <end position="649"/>
    </location>
</feature>
<name>A0A4R5A7I7_9ACTN</name>
<dbReference type="InterPro" id="IPR001375">
    <property type="entry name" value="Peptidase_S9_cat"/>
</dbReference>